<proteinExistence type="predicted"/>
<protein>
    <submittedName>
        <fullName evidence="2">Uncharacterized protein</fullName>
    </submittedName>
</protein>
<sequence length="120" mass="13476">MKVSTIYKGHEGYATAYTEVRETEDECDQLKHMVQGRDFCVDLFASQVAIQDPATKRWSRHGVITDVGPHRRYYVRLPKGRVLTRNRRFLRQRYGHAAPDSPPPPRAAGSQGGEPPAAAA</sequence>
<evidence type="ECO:0000313" key="3">
    <source>
        <dbReference type="Proteomes" id="UP000440578"/>
    </source>
</evidence>
<evidence type="ECO:0000313" key="2">
    <source>
        <dbReference type="EMBL" id="KAF0295307.1"/>
    </source>
</evidence>
<reference evidence="2 3" key="1">
    <citation type="submission" date="2019-07" db="EMBL/GenBank/DDBJ databases">
        <title>Draft genome assembly of a fouling barnacle, Amphibalanus amphitrite (Darwin, 1854): The first reference genome for Thecostraca.</title>
        <authorList>
            <person name="Kim W."/>
        </authorList>
    </citation>
    <scope>NUCLEOTIDE SEQUENCE [LARGE SCALE GENOMIC DNA]</scope>
    <source>
        <strain evidence="2">SNU_AA5</strain>
        <tissue evidence="2">Soma without cirri and trophi</tissue>
    </source>
</reference>
<comment type="caution">
    <text evidence="2">The sequence shown here is derived from an EMBL/GenBank/DDBJ whole genome shotgun (WGS) entry which is preliminary data.</text>
</comment>
<accession>A0A6A4VFU1</accession>
<organism evidence="2 3">
    <name type="scientific">Amphibalanus amphitrite</name>
    <name type="common">Striped barnacle</name>
    <name type="synonym">Balanus amphitrite</name>
    <dbReference type="NCBI Taxonomy" id="1232801"/>
    <lineage>
        <taxon>Eukaryota</taxon>
        <taxon>Metazoa</taxon>
        <taxon>Ecdysozoa</taxon>
        <taxon>Arthropoda</taxon>
        <taxon>Crustacea</taxon>
        <taxon>Multicrustacea</taxon>
        <taxon>Cirripedia</taxon>
        <taxon>Thoracica</taxon>
        <taxon>Thoracicalcarea</taxon>
        <taxon>Balanomorpha</taxon>
        <taxon>Balanoidea</taxon>
        <taxon>Balanidae</taxon>
        <taxon>Amphibalaninae</taxon>
        <taxon>Amphibalanus</taxon>
    </lineage>
</organism>
<evidence type="ECO:0000256" key="1">
    <source>
        <dbReference type="SAM" id="MobiDB-lite"/>
    </source>
</evidence>
<dbReference type="Proteomes" id="UP000440578">
    <property type="component" value="Unassembled WGS sequence"/>
</dbReference>
<dbReference type="AlphaFoldDB" id="A0A6A4VFU1"/>
<name>A0A6A4VFU1_AMPAM</name>
<keyword evidence="3" id="KW-1185">Reference proteome</keyword>
<dbReference type="PANTHER" id="PTHR33244:SF3">
    <property type="entry name" value="PEPTIDASE A2 DOMAIN-CONTAINING PROTEIN"/>
    <property type="match status" value="1"/>
</dbReference>
<feature type="region of interest" description="Disordered" evidence="1">
    <location>
        <begin position="90"/>
        <end position="120"/>
    </location>
</feature>
<dbReference type="EMBL" id="VIIS01001627">
    <property type="protein sequence ID" value="KAF0295307.1"/>
    <property type="molecule type" value="Genomic_DNA"/>
</dbReference>
<dbReference type="PANTHER" id="PTHR33244">
    <property type="entry name" value="INTEGRASE CATALYTIC DOMAIN-CONTAINING PROTEIN-RELATED"/>
    <property type="match status" value="1"/>
</dbReference>
<gene>
    <name evidence="2" type="ORF">FJT64_007138</name>
</gene>